<name>A0A060RM15_PLARE</name>
<proteinExistence type="predicted"/>
<keyword evidence="2" id="KW-0732">Signal</keyword>
<organism evidence="3 4">
    <name type="scientific">Plasmodium reichenowi</name>
    <dbReference type="NCBI Taxonomy" id="5854"/>
    <lineage>
        <taxon>Eukaryota</taxon>
        <taxon>Sar</taxon>
        <taxon>Alveolata</taxon>
        <taxon>Apicomplexa</taxon>
        <taxon>Aconoidasida</taxon>
        <taxon>Haemosporida</taxon>
        <taxon>Plasmodiidae</taxon>
        <taxon>Plasmodium</taxon>
        <taxon>Plasmodium (Laverania)</taxon>
    </lineage>
</organism>
<dbReference type="AlphaFoldDB" id="A0A060RM15"/>
<dbReference type="VEuPathDB" id="PlasmoDB:PRCDC_0024600"/>
<accession>A0A060RM15</accession>
<keyword evidence="4" id="KW-1185">Reference proteome</keyword>
<feature type="signal peptide" evidence="2">
    <location>
        <begin position="1"/>
        <end position="22"/>
    </location>
</feature>
<dbReference type="EMBL" id="HG810447">
    <property type="protein sequence ID" value="CDO61609.1"/>
    <property type="molecule type" value="Genomic_DNA"/>
</dbReference>
<dbReference type="PhylomeDB" id="A0A060RM15"/>
<keyword evidence="1" id="KW-0812">Transmembrane</keyword>
<feature type="transmembrane region" description="Helical" evidence="1">
    <location>
        <begin position="280"/>
        <end position="305"/>
    </location>
</feature>
<dbReference type="InterPro" id="IPR006373">
    <property type="entry name" value="VSA_Rifin"/>
</dbReference>
<evidence type="ECO:0000256" key="1">
    <source>
        <dbReference type="SAM" id="Phobius"/>
    </source>
</evidence>
<dbReference type="VEuPathDB" id="PlasmoDB:PRG01_0102100"/>
<protein>
    <submittedName>
        <fullName evidence="3">Rifin</fullName>
    </submittedName>
</protein>
<reference evidence="3" key="1">
    <citation type="submission" date="2014-01" db="EMBL/GenBank/DDBJ databases">
        <authorList>
            <person name="Aslett M."/>
        </authorList>
    </citation>
    <scope>NUCLEOTIDE SEQUENCE</scope>
    <source>
        <strain evidence="3">CDC</strain>
    </source>
</reference>
<sequence length="325" mass="36997">MKLHYPKILLFALPITILLTLYHEHNKNKPYITRHHTQTNRSLCECDLESSIYDKDADMKSVKEIFDRRTSQRLREYDERMQDKRQKRKEDRDKNIQKIVEKDKMDKSLAEKVEKGCLRCGCALGGVAASVGLFGGLGIYGWKTSAIAAAAKAKGAKEGVKILISSLNTELRIEELLGSPLKEFITTENYLDATIIIGHIEQQYKTCFATGSRYEQILLYSRYKSMSEAQRITTALHDAKISVGEAVEKAREMTISVTKSQMASLEADELSKITTASTQLYSAIGYSVLAIVIIILIMVIMYLILRRRRKKKMNKKAQYTKLLNQ</sequence>
<evidence type="ECO:0000313" key="3">
    <source>
        <dbReference type="EMBL" id="CDO61609.1"/>
    </source>
</evidence>
<keyword evidence="1" id="KW-1133">Transmembrane helix</keyword>
<evidence type="ECO:0000313" key="4">
    <source>
        <dbReference type="Proteomes" id="UP000027581"/>
    </source>
</evidence>
<dbReference type="NCBIfam" id="TIGR01477">
    <property type="entry name" value="RIFIN"/>
    <property type="match status" value="1"/>
</dbReference>
<evidence type="ECO:0000256" key="2">
    <source>
        <dbReference type="SAM" id="SignalP"/>
    </source>
</evidence>
<dbReference type="Pfam" id="PF02009">
    <property type="entry name" value="RIFIN"/>
    <property type="match status" value="1"/>
</dbReference>
<dbReference type="Proteomes" id="UP000027581">
    <property type="component" value="Unassembled WGS sequence"/>
</dbReference>
<keyword evidence="1" id="KW-0472">Membrane</keyword>
<feature type="chain" id="PRO_5001586476" evidence="2">
    <location>
        <begin position="23"/>
        <end position="325"/>
    </location>
</feature>
<gene>
    <name evidence="3" type="primary">RIF</name>
    <name evidence="3" type="ORF">PRCDC_0024600</name>
</gene>
<reference evidence="3" key="2">
    <citation type="submission" date="2014-05" db="EMBL/GenBank/DDBJ databases">
        <title>The genome sequences of chimpanzee malaria parasites reveal the path to human adaptation.</title>
        <authorList>
            <person name="Otto T.D."/>
            <person name="Rayner J.C."/>
            <person name="Boehme U."/>
            <person name="Pain A."/>
            <person name="Spottiswoode N."/>
            <person name="Sanders M."/>
            <person name="Quail M."/>
            <person name="Ollomo B."/>
            <person name="Renaud F."/>
            <person name="Thomas A.W."/>
            <person name="Prugnolle F."/>
            <person name="Conway D.J."/>
            <person name="Newbold C."/>
            <person name="Berriman M."/>
        </authorList>
    </citation>
    <scope>NUCLEOTIDE SEQUENCE [LARGE SCALE GENOMIC DNA]</scope>
    <source>
        <strain evidence="3">CDC</strain>
    </source>
</reference>